<dbReference type="Proteomes" id="UP001489509">
    <property type="component" value="Unassembled WGS sequence"/>
</dbReference>
<dbReference type="Pfam" id="PF12671">
    <property type="entry name" value="Amidase_6"/>
    <property type="match status" value="1"/>
</dbReference>
<accession>A0ABV1DW90</accession>
<dbReference type="RefSeq" id="WP_349217605.1">
    <property type="nucleotide sequence ID" value="NZ_JBBMFD010000001.1"/>
</dbReference>
<evidence type="ECO:0000259" key="1">
    <source>
        <dbReference type="Pfam" id="PF12671"/>
    </source>
</evidence>
<comment type="caution">
    <text evidence="2">The sequence shown here is derived from an EMBL/GenBank/DDBJ whole genome shotgun (WGS) entry which is preliminary data.</text>
</comment>
<keyword evidence="3" id="KW-1185">Reference proteome</keyword>
<dbReference type="EMBL" id="JBBMFD010000001">
    <property type="protein sequence ID" value="MEQ2439330.1"/>
    <property type="molecule type" value="Genomic_DNA"/>
</dbReference>
<organism evidence="2 3">
    <name type="scientific">Solibaculum intestinale</name>
    <dbReference type="NCBI Taxonomy" id="3133165"/>
    <lineage>
        <taxon>Bacteria</taxon>
        <taxon>Bacillati</taxon>
        <taxon>Bacillota</taxon>
        <taxon>Clostridia</taxon>
        <taxon>Eubacteriales</taxon>
        <taxon>Oscillospiraceae</taxon>
        <taxon>Solibaculum</taxon>
    </lineage>
</organism>
<dbReference type="PANTHER" id="PTHR40032">
    <property type="entry name" value="EXPORTED PROTEIN-RELATED"/>
    <property type="match status" value="1"/>
</dbReference>
<proteinExistence type="predicted"/>
<evidence type="ECO:0000313" key="2">
    <source>
        <dbReference type="EMBL" id="MEQ2439330.1"/>
    </source>
</evidence>
<dbReference type="PANTHER" id="PTHR40032:SF1">
    <property type="entry name" value="EXPORTED PROTEIN"/>
    <property type="match status" value="1"/>
</dbReference>
<sequence length="163" mass="18224">MLIELPYNREKAVAYARAWALKRNPRYLDFEKMGGDCTNFASQCLFAGSGVMNHTPTLGWYYNSGSDRSPSWTGVPYLRNFLVANKGPGPYATETDEAHALPGDIVQLGDETGRFYHSPVVCETGESGILVCAHTFDADLRPLYSYSYAQSRVLHIEGVRKYQ</sequence>
<protein>
    <submittedName>
        <fullName evidence="2">Amidase domain-containing protein</fullName>
    </submittedName>
</protein>
<gene>
    <name evidence="2" type="ORF">WMO26_00650</name>
</gene>
<name>A0ABV1DW90_9FIRM</name>
<dbReference type="InterPro" id="IPR024301">
    <property type="entry name" value="Amidase_6"/>
</dbReference>
<reference evidence="2 3" key="1">
    <citation type="submission" date="2024-03" db="EMBL/GenBank/DDBJ databases">
        <title>Human intestinal bacterial collection.</title>
        <authorList>
            <person name="Pauvert C."/>
            <person name="Hitch T.C.A."/>
            <person name="Clavel T."/>
        </authorList>
    </citation>
    <scope>NUCLEOTIDE SEQUENCE [LARGE SCALE GENOMIC DNA]</scope>
    <source>
        <strain evidence="2 3">CLA-JM-H44</strain>
    </source>
</reference>
<evidence type="ECO:0000313" key="3">
    <source>
        <dbReference type="Proteomes" id="UP001489509"/>
    </source>
</evidence>
<feature type="domain" description="Putative amidase" evidence="1">
    <location>
        <begin position="7"/>
        <end position="153"/>
    </location>
</feature>